<dbReference type="InterPro" id="IPR052173">
    <property type="entry name" value="Beta-lactam_resp_regulator"/>
</dbReference>
<evidence type="ECO:0000313" key="4">
    <source>
        <dbReference type="Proteomes" id="UP001596023"/>
    </source>
</evidence>
<keyword evidence="1" id="KW-0812">Transmembrane</keyword>
<evidence type="ECO:0000259" key="2">
    <source>
        <dbReference type="Pfam" id="PF05569"/>
    </source>
</evidence>
<reference evidence="4" key="1">
    <citation type="journal article" date="2019" name="Int. J. Syst. Evol. Microbiol.">
        <title>The Global Catalogue of Microorganisms (GCM) 10K type strain sequencing project: providing services to taxonomists for standard genome sequencing and annotation.</title>
        <authorList>
            <consortium name="The Broad Institute Genomics Platform"/>
            <consortium name="The Broad Institute Genome Sequencing Center for Infectious Disease"/>
            <person name="Wu L."/>
            <person name="Ma J."/>
        </authorList>
    </citation>
    <scope>NUCLEOTIDE SEQUENCE [LARGE SCALE GENOMIC DNA]</scope>
    <source>
        <strain evidence="4">CCUG 66188</strain>
    </source>
</reference>
<dbReference type="EMBL" id="JBHSGN010000067">
    <property type="protein sequence ID" value="MFC4674149.1"/>
    <property type="molecule type" value="Genomic_DNA"/>
</dbReference>
<keyword evidence="4" id="KW-1185">Reference proteome</keyword>
<feature type="transmembrane region" description="Helical" evidence="1">
    <location>
        <begin position="38"/>
        <end position="56"/>
    </location>
</feature>
<organism evidence="3 4">
    <name type="scientific">Dysgonomonas termitidis</name>
    <dbReference type="NCBI Taxonomy" id="1516126"/>
    <lineage>
        <taxon>Bacteria</taxon>
        <taxon>Pseudomonadati</taxon>
        <taxon>Bacteroidota</taxon>
        <taxon>Bacteroidia</taxon>
        <taxon>Bacteroidales</taxon>
        <taxon>Dysgonomonadaceae</taxon>
        <taxon>Dysgonomonas</taxon>
    </lineage>
</organism>
<accession>A0ABV9KW84</accession>
<name>A0ABV9KW84_9BACT</name>
<sequence>MEVFLLYIFKTATCLTLFYIWVRAFLTNETFHRFNRAVILIGTAACLTLPLAEVNIQEYSSIQKPFALVEEALMPVEEPSHPQLYQYEVSVLPSLSEPENPAISIGTVLLLIYLIGGGINLIILAKSVYSMYRLIRGGRKIVQGQHIFVIVTSDINPFSWGRYIVLSKADYVGNPSEIITHEIAHITHCHSLDLIYMELIILVQWFNPAVWLLKRELKDIHEYQADISVLESGIDATKYQLLLVKKAVGASSYTLANSFNHSKIKKRITMMLKEKSNKWARLKLLLLLPLGVLTVYAFARPSVNEPLSSLINYESTNILEITKITGGSGEDYQEKQKPDNYNPAYYTVDGVRVSDAEYKDLKANSISLIEPQYIPFAKGKVVKVQGVFNTGLLSPVYLREMFVDGKAPDRSHVYYVIDGVKNEYDGTVYKVTGDAYLNRPDAEKKSETQGGKVVECQFVAKDGSKSSDVWYVSHIKFTPPPPPPPRHYQKSAVDIREQRDSVSKALNAYIDKNGYKSENRIGNPSLGKFEVIMMSDTRDLEYKTTVYPSSYNKKADGKESGYLRIYWYVIDGKKYSWNKFMDKCRYGKVFFDRSKIKPEDGKITELYGITTDGAKTPAFYMAGCKE</sequence>
<dbReference type="PANTHER" id="PTHR34978:SF3">
    <property type="entry name" value="SLR0241 PROTEIN"/>
    <property type="match status" value="1"/>
</dbReference>
<feature type="transmembrane region" description="Helical" evidence="1">
    <location>
        <begin position="102"/>
        <end position="125"/>
    </location>
</feature>
<keyword evidence="1" id="KW-0472">Membrane</keyword>
<gene>
    <name evidence="3" type="ORF">ACFO6W_10610</name>
</gene>
<dbReference type="RefSeq" id="WP_379996150.1">
    <property type="nucleotide sequence ID" value="NZ_JBHSGN010000067.1"/>
</dbReference>
<evidence type="ECO:0000256" key="1">
    <source>
        <dbReference type="SAM" id="Phobius"/>
    </source>
</evidence>
<keyword evidence="1" id="KW-1133">Transmembrane helix</keyword>
<proteinExistence type="predicted"/>
<evidence type="ECO:0000313" key="3">
    <source>
        <dbReference type="EMBL" id="MFC4674149.1"/>
    </source>
</evidence>
<dbReference type="CDD" id="cd07341">
    <property type="entry name" value="M56_BlaR1_MecR1_like"/>
    <property type="match status" value="1"/>
</dbReference>
<dbReference type="Proteomes" id="UP001596023">
    <property type="component" value="Unassembled WGS sequence"/>
</dbReference>
<protein>
    <submittedName>
        <fullName evidence="3">M56 family metallopeptidase</fullName>
    </submittedName>
</protein>
<feature type="transmembrane region" description="Helical" evidence="1">
    <location>
        <begin position="6"/>
        <end position="26"/>
    </location>
</feature>
<dbReference type="Pfam" id="PF05569">
    <property type="entry name" value="Peptidase_M56"/>
    <property type="match status" value="1"/>
</dbReference>
<dbReference type="PANTHER" id="PTHR34978">
    <property type="entry name" value="POSSIBLE SENSOR-TRANSDUCER PROTEIN BLAR"/>
    <property type="match status" value="1"/>
</dbReference>
<feature type="transmembrane region" description="Helical" evidence="1">
    <location>
        <begin position="280"/>
        <end position="299"/>
    </location>
</feature>
<feature type="domain" description="Peptidase M56" evidence="2">
    <location>
        <begin position="177"/>
        <end position="271"/>
    </location>
</feature>
<dbReference type="InterPro" id="IPR008756">
    <property type="entry name" value="Peptidase_M56"/>
</dbReference>
<comment type="caution">
    <text evidence="3">The sequence shown here is derived from an EMBL/GenBank/DDBJ whole genome shotgun (WGS) entry which is preliminary data.</text>
</comment>